<organism evidence="2 3">
    <name type="scientific">Camelina sativa</name>
    <name type="common">False flax</name>
    <name type="synonym">Myagrum sativum</name>
    <dbReference type="NCBI Taxonomy" id="90675"/>
    <lineage>
        <taxon>Eukaryota</taxon>
        <taxon>Viridiplantae</taxon>
        <taxon>Streptophyta</taxon>
        <taxon>Embryophyta</taxon>
        <taxon>Tracheophyta</taxon>
        <taxon>Spermatophyta</taxon>
        <taxon>Magnoliopsida</taxon>
        <taxon>eudicotyledons</taxon>
        <taxon>Gunneridae</taxon>
        <taxon>Pentapetalae</taxon>
        <taxon>rosids</taxon>
        <taxon>malvids</taxon>
        <taxon>Brassicales</taxon>
        <taxon>Brassicaceae</taxon>
        <taxon>Camelineae</taxon>
        <taxon>Camelina</taxon>
    </lineage>
</organism>
<dbReference type="PANTHER" id="PTHR47993:SF360">
    <property type="entry name" value="F-BOX ASSOCIATED DOMAIN-CONTAINING PROTEIN"/>
    <property type="match status" value="1"/>
</dbReference>
<dbReference type="InterPro" id="IPR017451">
    <property type="entry name" value="F-box-assoc_interact_dom"/>
</dbReference>
<evidence type="ECO:0000313" key="2">
    <source>
        <dbReference type="Proteomes" id="UP000694864"/>
    </source>
</evidence>
<gene>
    <name evidence="3" type="primary">LOC104759161</name>
</gene>
<reference evidence="2" key="1">
    <citation type="journal article" date="2014" name="Nat. Commun.">
        <title>The emerging biofuel crop Camelina sativa retains a highly undifferentiated hexaploid genome structure.</title>
        <authorList>
            <person name="Kagale S."/>
            <person name="Koh C."/>
            <person name="Nixon J."/>
            <person name="Bollina V."/>
            <person name="Clarke W.E."/>
            <person name="Tuteja R."/>
            <person name="Spillane C."/>
            <person name="Robinson S.J."/>
            <person name="Links M.G."/>
            <person name="Clarke C."/>
            <person name="Higgins E.E."/>
            <person name="Huebert T."/>
            <person name="Sharpe A.G."/>
            <person name="Parkin I.A."/>
        </authorList>
    </citation>
    <scope>NUCLEOTIDE SEQUENCE [LARGE SCALE GENOMIC DNA]</scope>
    <source>
        <strain evidence="2">cv. DH55</strain>
    </source>
</reference>
<dbReference type="Proteomes" id="UP000694864">
    <property type="component" value="Chromosome 17"/>
</dbReference>
<dbReference type="InterPro" id="IPR050233">
    <property type="entry name" value="A_thaliana_F-box"/>
</dbReference>
<reference evidence="3" key="2">
    <citation type="submission" date="2025-08" db="UniProtKB">
        <authorList>
            <consortium name="RefSeq"/>
        </authorList>
    </citation>
    <scope>IDENTIFICATION</scope>
    <source>
        <tissue evidence="3">Leaf</tissue>
    </source>
</reference>
<protein>
    <submittedName>
        <fullName evidence="3">F-box protein At1g10895-like</fullName>
    </submittedName>
</protein>
<dbReference type="RefSeq" id="XP_010480422.1">
    <property type="nucleotide sequence ID" value="XM_010482120.2"/>
</dbReference>
<proteinExistence type="predicted"/>
<dbReference type="GeneID" id="104759161"/>
<keyword evidence="2" id="KW-1185">Reference proteome</keyword>
<dbReference type="PANTHER" id="PTHR47993">
    <property type="entry name" value="OS09G0372900 PROTEIN-RELATED"/>
    <property type="match status" value="1"/>
</dbReference>
<evidence type="ECO:0000259" key="1">
    <source>
        <dbReference type="SMART" id="SM00256"/>
    </source>
</evidence>
<dbReference type="Pfam" id="PF00646">
    <property type="entry name" value="F-box"/>
    <property type="match status" value="1"/>
</dbReference>
<sequence length="399" mass="46513">MTRMSDLDENMVAEILCRVPMTCLKTVRSVCKTWNTLSKKGVIVAKEKQFLGFMMMNSRVCSLRYDLQGVRNEDNVVEPPSIKQISTLDQIEVSKIYHCDGLVLCVIKDDLTRVLVWNPYLGQTRWIQFQPKHDFHRLDRYALGYDKNSRNHKILRFVDDDYLHDVKHILRYEIYDFSLDSWRVLDVTSDWDIAFYQRGVSVKGNTYFFATEKLIFDEEEVGPQDIDTSGTEDFLLCFDFTAERFGPRLPLPFHSYFEETLTLSCVKEEQLSILYQRYEPYEMDIWVSTNIDPNAVSWSMFLKLDMTPLTGFRFDFMAASFFIDEENKVAVVFDLDRFRPDLTCRYQTAYIIGQDGYFNSVNIGEAPNLANGKVGYTWPMFCIPLVCSSSYVPSLVQIA</sequence>
<dbReference type="SUPFAM" id="SSF81383">
    <property type="entry name" value="F-box domain"/>
    <property type="match status" value="1"/>
</dbReference>
<dbReference type="NCBIfam" id="TIGR01640">
    <property type="entry name" value="F_box_assoc_1"/>
    <property type="match status" value="1"/>
</dbReference>
<dbReference type="InterPro" id="IPR036047">
    <property type="entry name" value="F-box-like_dom_sf"/>
</dbReference>
<feature type="domain" description="F-box" evidence="1">
    <location>
        <begin position="7"/>
        <end position="47"/>
    </location>
</feature>
<accession>A0ABM0X4B7</accession>
<dbReference type="Pfam" id="PF07734">
    <property type="entry name" value="FBA_1"/>
    <property type="match status" value="1"/>
</dbReference>
<name>A0ABM0X4B7_CAMSA</name>
<dbReference type="InterPro" id="IPR001810">
    <property type="entry name" value="F-box_dom"/>
</dbReference>
<evidence type="ECO:0000313" key="3">
    <source>
        <dbReference type="RefSeq" id="XP_010480422.1"/>
    </source>
</evidence>
<dbReference type="InterPro" id="IPR006527">
    <property type="entry name" value="F-box-assoc_dom_typ1"/>
</dbReference>
<dbReference type="Gene3D" id="1.20.1280.50">
    <property type="match status" value="1"/>
</dbReference>
<dbReference type="SMART" id="SM00256">
    <property type="entry name" value="FBOX"/>
    <property type="match status" value="1"/>
</dbReference>